<dbReference type="Gene3D" id="2.60.120.380">
    <property type="match status" value="1"/>
</dbReference>
<dbReference type="AlphaFoldDB" id="A0A7M3SWJ0"/>
<dbReference type="EMBL" id="VJVW01000001">
    <property type="protein sequence ID" value="MUP40971.1"/>
    <property type="molecule type" value="Genomic_DNA"/>
</dbReference>
<evidence type="ECO:0000256" key="1">
    <source>
        <dbReference type="SAM" id="SignalP"/>
    </source>
</evidence>
<feature type="signal peptide" evidence="1">
    <location>
        <begin position="1"/>
        <end position="31"/>
    </location>
</feature>
<feature type="chain" id="PRO_5029863278" evidence="1">
    <location>
        <begin position="32"/>
        <end position="254"/>
    </location>
</feature>
<evidence type="ECO:0000313" key="2">
    <source>
        <dbReference type="EMBL" id="MUP40971.1"/>
    </source>
</evidence>
<keyword evidence="1" id="KW-0732">Signal</keyword>
<dbReference type="RefSeq" id="WP_156272814.1">
    <property type="nucleotide sequence ID" value="NZ_BAABGI010000005.1"/>
</dbReference>
<sequence length="254" mass="28096">MKVSAKSNFRFSNFAALGLIALSIISPVLNAQDIQTRTITFDKGESSAIIEANITGYEIIDYLLNVKKGQEMKVSLTTDNTANYFNIMEPEEEYVAIFNGSINENSFEGVLERSGDYRIRVYLMRSAARRNETANFRLEIEVGSIVNGDLPEDALVGGTNFNATGKVPCLISRDGQQENCDFGVIRKANLGSEVHIRKPDGRKRIIFFENGEAAGYDRSEADPGELKSSKQGDLYIIRIGEELYKIPGVVIFGG</sequence>
<protein>
    <submittedName>
        <fullName evidence="2">Uncharacterized protein</fullName>
    </submittedName>
</protein>
<evidence type="ECO:0000313" key="3">
    <source>
        <dbReference type="Proteomes" id="UP000460416"/>
    </source>
</evidence>
<proteinExistence type="predicted"/>
<organism evidence="2 3">
    <name type="scientific">Christiangramia aestuarii</name>
    <dbReference type="NCBI Taxonomy" id="1028746"/>
    <lineage>
        <taxon>Bacteria</taxon>
        <taxon>Pseudomonadati</taxon>
        <taxon>Bacteroidota</taxon>
        <taxon>Flavobacteriia</taxon>
        <taxon>Flavobacteriales</taxon>
        <taxon>Flavobacteriaceae</taxon>
        <taxon>Christiangramia</taxon>
    </lineage>
</organism>
<name>A0A7M3SWJ0_9FLAO</name>
<comment type="caution">
    <text evidence="2">The sequence shown here is derived from an EMBL/GenBank/DDBJ whole genome shotgun (WGS) entry which is preliminary data.</text>
</comment>
<reference evidence="2 3" key="1">
    <citation type="submission" date="2019-07" db="EMBL/GenBank/DDBJ databases">
        <title>Gramella aestuarii sp. nov., isolated from a tidal flat, and emended description of Gramella echinicola.</title>
        <authorList>
            <person name="Liu L."/>
        </authorList>
    </citation>
    <scope>NUCLEOTIDE SEQUENCE [LARGE SCALE GENOMIC DNA]</scope>
    <source>
        <strain evidence="2 3">BS12</strain>
    </source>
</reference>
<accession>A0A7M3SWJ0</accession>
<dbReference type="OrthoDB" id="964913at2"/>
<gene>
    <name evidence="2" type="ORF">FLP08_00150</name>
</gene>
<dbReference type="Proteomes" id="UP000460416">
    <property type="component" value="Unassembled WGS sequence"/>
</dbReference>
<keyword evidence="3" id="KW-1185">Reference proteome</keyword>